<evidence type="ECO:0000313" key="17">
    <source>
        <dbReference type="Proteomes" id="UP000294513"/>
    </source>
</evidence>
<evidence type="ECO:0000256" key="1">
    <source>
        <dbReference type="ARBA" id="ARBA00000085"/>
    </source>
</evidence>
<dbReference type="InterPro" id="IPR050428">
    <property type="entry name" value="TCS_sensor_his_kinase"/>
</dbReference>
<feature type="domain" description="Histidine kinase" evidence="14">
    <location>
        <begin position="105"/>
        <end position="319"/>
    </location>
</feature>
<dbReference type="InterPro" id="IPR036890">
    <property type="entry name" value="HATPase_C_sf"/>
</dbReference>
<dbReference type="Pfam" id="PF00672">
    <property type="entry name" value="HAMP"/>
    <property type="match status" value="1"/>
</dbReference>
<protein>
    <recommendedName>
        <fullName evidence="4">histidine kinase</fullName>
        <ecNumber evidence="4">2.7.13.3</ecNumber>
    </recommendedName>
</protein>
<dbReference type="PRINTS" id="PR00344">
    <property type="entry name" value="BCTRLSENSOR"/>
</dbReference>
<evidence type="ECO:0000256" key="12">
    <source>
        <dbReference type="SAM" id="MobiDB-lite"/>
    </source>
</evidence>
<comment type="subcellular location">
    <subcellularLocation>
        <location evidence="3">Cell membrane</location>
    </subcellularLocation>
</comment>
<dbReference type="OrthoDB" id="9786919at2"/>
<name>A0A4R5B9D5_9ACTN</name>
<keyword evidence="9 13" id="KW-1133">Transmembrane helix</keyword>
<comment type="caution">
    <text evidence="16">The sequence shown here is derived from an EMBL/GenBank/DDBJ whole genome shotgun (WGS) entry which is preliminary data.</text>
</comment>
<dbReference type="InterPro" id="IPR003661">
    <property type="entry name" value="HisK_dim/P_dom"/>
</dbReference>
<dbReference type="GO" id="GO:0000155">
    <property type="term" value="F:phosphorelay sensor kinase activity"/>
    <property type="evidence" value="ECO:0007669"/>
    <property type="project" value="InterPro"/>
</dbReference>
<dbReference type="PANTHER" id="PTHR45436:SF5">
    <property type="entry name" value="SENSOR HISTIDINE KINASE TRCS"/>
    <property type="match status" value="1"/>
</dbReference>
<evidence type="ECO:0000256" key="8">
    <source>
        <dbReference type="ARBA" id="ARBA00022777"/>
    </source>
</evidence>
<comment type="catalytic activity">
    <reaction evidence="1">
        <text>ATP + protein L-histidine = ADP + protein N-phospho-L-histidine.</text>
        <dbReference type="EC" id="2.7.13.3"/>
    </reaction>
</comment>
<evidence type="ECO:0000256" key="7">
    <source>
        <dbReference type="ARBA" id="ARBA00022692"/>
    </source>
</evidence>
<dbReference type="GO" id="GO:0005509">
    <property type="term" value="F:calcium ion binding"/>
    <property type="evidence" value="ECO:0007669"/>
    <property type="project" value="UniProtKB-ARBA"/>
</dbReference>
<feature type="region of interest" description="Disordered" evidence="12">
    <location>
        <begin position="315"/>
        <end position="352"/>
    </location>
</feature>
<dbReference type="PROSITE" id="PS50109">
    <property type="entry name" value="HIS_KIN"/>
    <property type="match status" value="1"/>
</dbReference>
<comment type="cofactor">
    <cofactor evidence="2">
        <name>a divalent metal cation</name>
        <dbReference type="ChEBI" id="CHEBI:60240"/>
    </cofactor>
</comment>
<accession>A0A4R5B9D5</accession>
<dbReference type="CDD" id="cd00082">
    <property type="entry name" value="HisKA"/>
    <property type="match status" value="1"/>
</dbReference>
<organism evidence="16 17">
    <name type="scientific">Actinomadura rubrisoli</name>
    <dbReference type="NCBI Taxonomy" id="2530368"/>
    <lineage>
        <taxon>Bacteria</taxon>
        <taxon>Bacillati</taxon>
        <taxon>Actinomycetota</taxon>
        <taxon>Actinomycetes</taxon>
        <taxon>Streptosporangiales</taxon>
        <taxon>Thermomonosporaceae</taxon>
        <taxon>Actinomadura</taxon>
    </lineage>
</organism>
<dbReference type="Gene3D" id="6.10.340.10">
    <property type="match status" value="1"/>
</dbReference>
<dbReference type="GO" id="GO:0005886">
    <property type="term" value="C:plasma membrane"/>
    <property type="evidence" value="ECO:0007669"/>
    <property type="project" value="UniProtKB-SubCell"/>
</dbReference>
<dbReference type="FunFam" id="1.10.287.130:FF:000001">
    <property type="entry name" value="Two-component sensor histidine kinase"/>
    <property type="match status" value="1"/>
</dbReference>
<dbReference type="InterPro" id="IPR036097">
    <property type="entry name" value="HisK_dim/P_sf"/>
</dbReference>
<keyword evidence="5" id="KW-0597">Phosphoprotein</keyword>
<feature type="transmembrane region" description="Helical" evidence="13">
    <location>
        <begin position="12"/>
        <end position="33"/>
    </location>
</feature>
<dbReference type="CDD" id="cd00075">
    <property type="entry name" value="HATPase"/>
    <property type="match status" value="1"/>
</dbReference>
<reference evidence="16 17" key="1">
    <citation type="submission" date="2019-03" db="EMBL/GenBank/DDBJ databases">
        <title>Draft genome sequences of novel Actinobacteria.</title>
        <authorList>
            <person name="Sahin N."/>
            <person name="Ay H."/>
            <person name="Saygin H."/>
        </authorList>
    </citation>
    <scope>NUCLEOTIDE SEQUENCE [LARGE SCALE GENOMIC DNA]</scope>
    <source>
        <strain evidence="16 17">H3C3</strain>
    </source>
</reference>
<keyword evidence="7 13" id="KW-0812">Transmembrane</keyword>
<dbReference type="SUPFAM" id="SSF55874">
    <property type="entry name" value="ATPase domain of HSP90 chaperone/DNA topoisomerase II/histidine kinase"/>
    <property type="match status" value="1"/>
</dbReference>
<dbReference type="Pfam" id="PF00512">
    <property type="entry name" value="HisKA"/>
    <property type="match status" value="1"/>
</dbReference>
<keyword evidence="8 16" id="KW-0418">Kinase</keyword>
<evidence type="ECO:0000256" key="3">
    <source>
        <dbReference type="ARBA" id="ARBA00004236"/>
    </source>
</evidence>
<feature type="compositionally biased region" description="Low complexity" evidence="12">
    <location>
        <begin position="315"/>
        <end position="330"/>
    </location>
</feature>
<proteinExistence type="predicted"/>
<dbReference type="InterPro" id="IPR005467">
    <property type="entry name" value="His_kinase_dom"/>
</dbReference>
<evidence type="ECO:0000259" key="15">
    <source>
        <dbReference type="PROSITE" id="PS50885"/>
    </source>
</evidence>
<dbReference type="SUPFAM" id="SSF158472">
    <property type="entry name" value="HAMP domain-like"/>
    <property type="match status" value="1"/>
</dbReference>
<dbReference type="PANTHER" id="PTHR45436">
    <property type="entry name" value="SENSOR HISTIDINE KINASE YKOH"/>
    <property type="match status" value="1"/>
</dbReference>
<dbReference type="InterPro" id="IPR004358">
    <property type="entry name" value="Sig_transdc_His_kin-like_C"/>
</dbReference>
<dbReference type="FunFam" id="3.30.565.10:FF:000006">
    <property type="entry name" value="Sensor histidine kinase WalK"/>
    <property type="match status" value="1"/>
</dbReference>
<evidence type="ECO:0000256" key="9">
    <source>
        <dbReference type="ARBA" id="ARBA00022989"/>
    </source>
</evidence>
<evidence type="ECO:0000256" key="2">
    <source>
        <dbReference type="ARBA" id="ARBA00001968"/>
    </source>
</evidence>
<dbReference type="SMART" id="SM00387">
    <property type="entry name" value="HATPase_c"/>
    <property type="match status" value="1"/>
</dbReference>
<evidence type="ECO:0000256" key="5">
    <source>
        <dbReference type="ARBA" id="ARBA00022553"/>
    </source>
</evidence>
<dbReference type="InterPro" id="IPR003594">
    <property type="entry name" value="HATPase_dom"/>
</dbReference>
<dbReference type="Gene3D" id="1.10.287.130">
    <property type="match status" value="1"/>
</dbReference>
<dbReference type="EC" id="2.7.13.3" evidence="4"/>
<feature type="compositionally biased region" description="Basic and acidic residues" evidence="12">
    <location>
        <begin position="338"/>
        <end position="352"/>
    </location>
</feature>
<gene>
    <name evidence="16" type="ORF">E1298_23730</name>
</gene>
<evidence type="ECO:0000313" key="16">
    <source>
        <dbReference type="EMBL" id="TDD81763.1"/>
    </source>
</evidence>
<keyword evidence="10" id="KW-0902">Two-component regulatory system</keyword>
<evidence type="ECO:0000256" key="6">
    <source>
        <dbReference type="ARBA" id="ARBA00022679"/>
    </source>
</evidence>
<dbReference type="PROSITE" id="PS50885">
    <property type="entry name" value="HAMP"/>
    <property type="match status" value="1"/>
</dbReference>
<keyword evidence="6" id="KW-0808">Transferase</keyword>
<dbReference type="InterPro" id="IPR003660">
    <property type="entry name" value="HAMP_dom"/>
</dbReference>
<keyword evidence="11 13" id="KW-0472">Membrane</keyword>
<dbReference type="SUPFAM" id="SSF47384">
    <property type="entry name" value="Homodimeric domain of signal transducing histidine kinase"/>
    <property type="match status" value="1"/>
</dbReference>
<dbReference type="AlphaFoldDB" id="A0A4R5B9D5"/>
<dbReference type="SMART" id="SM00304">
    <property type="entry name" value="HAMP"/>
    <property type="match status" value="1"/>
</dbReference>
<evidence type="ECO:0000256" key="13">
    <source>
        <dbReference type="SAM" id="Phobius"/>
    </source>
</evidence>
<dbReference type="Gene3D" id="3.30.565.10">
    <property type="entry name" value="Histidine kinase-like ATPase, C-terminal domain"/>
    <property type="match status" value="1"/>
</dbReference>
<dbReference type="SMART" id="SM00388">
    <property type="entry name" value="HisKA"/>
    <property type="match status" value="1"/>
</dbReference>
<dbReference type="Pfam" id="PF02518">
    <property type="entry name" value="HATPase_c"/>
    <property type="match status" value="1"/>
</dbReference>
<sequence>MRTSEQDELFSRAFGTQLLVTVAVLFGVGLLVWQSVRRATRPLEEIAGTAAAIGEGDLARRVRVQGPRTEVGRLASALNGMLAQIESAFREREASEDRLRQFIADASHELRTPVATVRGYAELFRRGAADRPDDLAKAMRRIESEAERMGRLVDEMLLLARLDQGRPLEREPVDLAALAADAVADAAAVEPGRPLTLEAPGPVVVRGDAERLRQVLANLLANVLRHTPPGTAATVRVGEVGGEALLEVADEGPGLPEDGRARVFERFYRADASRSRDRGGAGLGLSIVAAVAEAHGGRALAAGAPGGGAAFTVALPLAGRPPGDARAGDPGPAGPPSDEARPAGAEHGRDPR</sequence>
<feature type="domain" description="HAMP" evidence="15">
    <location>
        <begin position="37"/>
        <end position="90"/>
    </location>
</feature>
<evidence type="ECO:0000259" key="14">
    <source>
        <dbReference type="PROSITE" id="PS50109"/>
    </source>
</evidence>
<evidence type="ECO:0000256" key="11">
    <source>
        <dbReference type="ARBA" id="ARBA00023136"/>
    </source>
</evidence>
<evidence type="ECO:0000256" key="4">
    <source>
        <dbReference type="ARBA" id="ARBA00012438"/>
    </source>
</evidence>
<dbReference type="CDD" id="cd06225">
    <property type="entry name" value="HAMP"/>
    <property type="match status" value="1"/>
</dbReference>
<dbReference type="Proteomes" id="UP000294513">
    <property type="component" value="Unassembled WGS sequence"/>
</dbReference>
<keyword evidence="17" id="KW-1185">Reference proteome</keyword>
<dbReference type="EMBL" id="SMKU01000133">
    <property type="protein sequence ID" value="TDD81763.1"/>
    <property type="molecule type" value="Genomic_DNA"/>
</dbReference>
<evidence type="ECO:0000256" key="10">
    <source>
        <dbReference type="ARBA" id="ARBA00023012"/>
    </source>
</evidence>